<evidence type="ECO:0000256" key="5">
    <source>
        <dbReference type="ARBA" id="ARBA00023136"/>
    </source>
</evidence>
<dbReference type="GO" id="GO:0005886">
    <property type="term" value="C:plasma membrane"/>
    <property type="evidence" value="ECO:0007669"/>
    <property type="project" value="UniProtKB-SubCell"/>
</dbReference>
<dbReference type="Gene3D" id="2.60.40.10">
    <property type="entry name" value="Immunoglobulins"/>
    <property type="match status" value="2"/>
</dbReference>
<dbReference type="Pfam" id="PF07686">
    <property type="entry name" value="V-set"/>
    <property type="match status" value="1"/>
</dbReference>
<feature type="signal peptide" evidence="9">
    <location>
        <begin position="1"/>
        <end position="18"/>
    </location>
</feature>
<keyword evidence="2" id="KW-1003">Cell membrane</keyword>
<evidence type="ECO:0000256" key="8">
    <source>
        <dbReference type="SAM" id="Phobius"/>
    </source>
</evidence>
<evidence type="ECO:0000313" key="12">
    <source>
        <dbReference type="RefSeq" id="XP_028272050.1"/>
    </source>
</evidence>
<dbReference type="CDD" id="cd00099">
    <property type="entry name" value="IgV"/>
    <property type="match status" value="2"/>
</dbReference>
<dbReference type="PROSITE" id="PS50835">
    <property type="entry name" value="IG_LIKE"/>
    <property type="match status" value="2"/>
</dbReference>
<keyword evidence="3 9" id="KW-0732">Signal</keyword>
<evidence type="ECO:0000256" key="4">
    <source>
        <dbReference type="ARBA" id="ARBA00022859"/>
    </source>
</evidence>
<evidence type="ECO:0000256" key="3">
    <source>
        <dbReference type="ARBA" id="ARBA00022729"/>
    </source>
</evidence>
<evidence type="ECO:0000256" key="2">
    <source>
        <dbReference type="ARBA" id="ARBA00022475"/>
    </source>
</evidence>
<dbReference type="InParanoid" id="A0A6P7J635"/>
<keyword evidence="5 8" id="KW-0472">Membrane</keyword>
<dbReference type="InterPro" id="IPR007110">
    <property type="entry name" value="Ig-like_dom"/>
</dbReference>
<dbReference type="SUPFAM" id="SSF48726">
    <property type="entry name" value="Immunoglobulin"/>
    <property type="match status" value="2"/>
</dbReference>
<dbReference type="FunCoup" id="A0A6P7J635">
    <property type="interactions" value="9"/>
</dbReference>
<keyword evidence="4" id="KW-0391">Immunity</keyword>
<evidence type="ECO:0000259" key="10">
    <source>
        <dbReference type="PROSITE" id="PS50835"/>
    </source>
</evidence>
<dbReference type="SMART" id="SM00406">
    <property type="entry name" value="IGv"/>
    <property type="match status" value="2"/>
</dbReference>
<feature type="domain" description="Ig-like" evidence="10">
    <location>
        <begin position="130"/>
        <end position="225"/>
    </location>
</feature>
<accession>A0A6P7J635</accession>
<evidence type="ECO:0000256" key="7">
    <source>
        <dbReference type="ARBA" id="ARBA00023180"/>
    </source>
</evidence>
<sequence>MLGLAALILLSTFSLVQALRVPHQISLTVAERGDDLTLTCSVPGVEVGLLYWFKLNFEYTVETVAIGSFDKITLEEQIDKSRFRATKVGNVYSLIITNVSPEDDATYICQAGSAYTMTIVNGTVLAVKDPKSQQKPIYIKQSSDVESVHLGDTVNLQCSLSSSCKEHTDQCPGQHSVHWFRAGSESRPGIIYSDSSSREEERTCVYHLSKTIRQSSDAGTYYCAVVTCGQILFGDGTTVETRQKLDPAVVVLGILLALCVIVIAILIFSRD</sequence>
<dbReference type="InterPro" id="IPR013783">
    <property type="entry name" value="Ig-like_fold"/>
</dbReference>
<dbReference type="InterPro" id="IPR052051">
    <property type="entry name" value="TCR_complex_component"/>
</dbReference>
<feature type="chain" id="PRO_5027625000" evidence="9">
    <location>
        <begin position="19"/>
        <end position="271"/>
    </location>
</feature>
<keyword evidence="7" id="KW-0325">Glycoprotein</keyword>
<keyword evidence="6" id="KW-1015">Disulfide bond</keyword>
<dbReference type="GeneID" id="114442560"/>
<protein>
    <submittedName>
        <fullName evidence="12">Uncharacterized protein LOC114442560</fullName>
    </submittedName>
</protein>
<feature type="domain" description="Ig-like" evidence="10">
    <location>
        <begin position="22"/>
        <end position="120"/>
    </location>
</feature>
<dbReference type="InterPro" id="IPR003599">
    <property type="entry name" value="Ig_sub"/>
</dbReference>
<evidence type="ECO:0000313" key="11">
    <source>
        <dbReference type="Proteomes" id="UP000515145"/>
    </source>
</evidence>
<keyword evidence="8" id="KW-1133">Transmembrane helix</keyword>
<comment type="subcellular location">
    <subcellularLocation>
        <location evidence="1">Cell membrane</location>
    </subcellularLocation>
</comment>
<dbReference type="RefSeq" id="XP_028272050.1">
    <property type="nucleotide sequence ID" value="XM_028416249.1"/>
</dbReference>
<dbReference type="SMART" id="SM00409">
    <property type="entry name" value="IG"/>
    <property type="match status" value="2"/>
</dbReference>
<reference evidence="12" key="1">
    <citation type="submission" date="2025-08" db="UniProtKB">
        <authorList>
            <consortium name="RefSeq"/>
        </authorList>
    </citation>
    <scope>IDENTIFICATION</scope>
</reference>
<gene>
    <name evidence="12" type="primary">LOC114442560</name>
</gene>
<organism evidence="11 12">
    <name type="scientific">Parambassis ranga</name>
    <name type="common">Indian glassy fish</name>
    <dbReference type="NCBI Taxonomy" id="210632"/>
    <lineage>
        <taxon>Eukaryota</taxon>
        <taxon>Metazoa</taxon>
        <taxon>Chordata</taxon>
        <taxon>Craniata</taxon>
        <taxon>Vertebrata</taxon>
        <taxon>Euteleostomi</taxon>
        <taxon>Actinopterygii</taxon>
        <taxon>Neopterygii</taxon>
        <taxon>Teleostei</taxon>
        <taxon>Neoteleostei</taxon>
        <taxon>Acanthomorphata</taxon>
        <taxon>Ovalentaria</taxon>
        <taxon>Ambassidae</taxon>
        <taxon>Parambassis</taxon>
    </lineage>
</organism>
<dbReference type="GO" id="GO:0009617">
    <property type="term" value="P:response to bacterium"/>
    <property type="evidence" value="ECO:0007669"/>
    <property type="project" value="TreeGrafter"/>
</dbReference>
<dbReference type="Proteomes" id="UP000515145">
    <property type="component" value="Chromosome 10"/>
</dbReference>
<dbReference type="GO" id="GO:0002376">
    <property type="term" value="P:immune system process"/>
    <property type="evidence" value="ECO:0007669"/>
    <property type="project" value="UniProtKB-KW"/>
</dbReference>
<evidence type="ECO:0000256" key="1">
    <source>
        <dbReference type="ARBA" id="ARBA00004236"/>
    </source>
</evidence>
<keyword evidence="8" id="KW-0812">Transmembrane</keyword>
<dbReference type="InterPro" id="IPR036179">
    <property type="entry name" value="Ig-like_dom_sf"/>
</dbReference>
<name>A0A6P7J635_9TELE</name>
<proteinExistence type="predicted"/>
<evidence type="ECO:0000256" key="6">
    <source>
        <dbReference type="ARBA" id="ARBA00023157"/>
    </source>
</evidence>
<dbReference type="PANTHER" id="PTHR19433">
    <property type="entry name" value="T-CELL RECEPTOR ALPHA CHAIN V REGION-RELATED"/>
    <property type="match status" value="1"/>
</dbReference>
<keyword evidence="11" id="KW-1185">Reference proteome</keyword>
<dbReference type="InterPro" id="IPR013106">
    <property type="entry name" value="Ig_V-set"/>
</dbReference>
<dbReference type="AlphaFoldDB" id="A0A6P7J635"/>
<evidence type="ECO:0000256" key="9">
    <source>
        <dbReference type="SAM" id="SignalP"/>
    </source>
</evidence>
<dbReference type="PANTHER" id="PTHR19433:SF133">
    <property type="entry name" value="IMMUNE-TYPE RECEPTOR 5 PRECURSOR-RELATED"/>
    <property type="match status" value="1"/>
</dbReference>
<feature type="transmembrane region" description="Helical" evidence="8">
    <location>
        <begin position="248"/>
        <end position="268"/>
    </location>
</feature>
<dbReference type="OrthoDB" id="8947657at2759"/>